<feature type="domain" description="tRNA nucleotidyltransferase/poly(A) polymerase RNA and SrmB- binding" evidence="10">
    <location>
        <begin position="71"/>
        <end position="132"/>
    </location>
</feature>
<organism evidence="11">
    <name type="scientific">marine sediment metagenome</name>
    <dbReference type="NCBI Taxonomy" id="412755"/>
    <lineage>
        <taxon>unclassified sequences</taxon>
        <taxon>metagenomes</taxon>
        <taxon>ecological metagenomes</taxon>
    </lineage>
</organism>
<dbReference type="SUPFAM" id="SSF81891">
    <property type="entry name" value="Poly A polymerase C-terminal region-like"/>
    <property type="match status" value="1"/>
</dbReference>
<evidence type="ECO:0000313" key="11">
    <source>
        <dbReference type="EMBL" id="GAH12578.1"/>
    </source>
</evidence>
<evidence type="ECO:0008006" key="12">
    <source>
        <dbReference type="Google" id="ProtNLM"/>
    </source>
</evidence>
<keyword evidence="3" id="KW-0819">tRNA processing</keyword>
<accession>X1EVD4</accession>
<dbReference type="GO" id="GO:0016779">
    <property type="term" value="F:nucleotidyltransferase activity"/>
    <property type="evidence" value="ECO:0007669"/>
    <property type="project" value="UniProtKB-KW"/>
</dbReference>
<dbReference type="GO" id="GO:0008033">
    <property type="term" value="P:tRNA processing"/>
    <property type="evidence" value="ECO:0007669"/>
    <property type="project" value="UniProtKB-KW"/>
</dbReference>
<evidence type="ECO:0000256" key="1">
    <source>
        <dbReference type="ARBA" id="ARBA00001946"/>
    </source>
</evidence>
<dbReference type="Gene3D" id="3.30.460.10">
    <property type="entry name" value="Beta Polymerase, domain 2"/>
    <property type="match status" value="1"/>
</dbReference>
<reference evidence="11" key="1">
    <citation type="journal article" date="2014" name="Front. Microbiol.">
        <title>High frequency of phylogenetically diverse reductive dehalogenase-homologous genes in deep subseafloor sedimentary metagenomes.</title>
        <authorList>
            <person name="Kawai M."/>
            <person name="Futagami T."/>
            <person name="Toyoda A."/>
            <person name="Takaki Y."/>
            <person name="Nishi S."/>
            <person name="Hori S."/>
            <person name="Arai W."/>
            <person name="Tsubouchi T."/>
            <person name="Morono Y."/>
            <person name="Uchiyama I."/>
            <person name="Ito T."/>
            <person name="Fujiyama A."/>
            <person name="Inagaki F."/>
            <person name="Takami H."/>
        </authorList>
    </citation>
    <scope>NUCLEOTIDE SEQUENCE</scope>
    <source>
        <strain evidence="11">Expedition CK06-06</strain>
    </source>
</reference>
<comment type="caution">
    <text evidence="11">The sequence shown here is derived from an EMBL/GenBank/DDBJ whole genome shotgun (WGS) entry which is preliminary data.</text>
</comment>
<dbReference type="Pfam" id="PF01743">
    <property type="entry name" value="PolyA_pol"/>
    <property type="match status" value="1"/>
</dbReference>
<comment type="cofactor">
    <cofactor evidence="1">
        <name>Mg(2+)</name>
        <dbReference type="ChEBI" id="CHEBI:18420"/>
    </cofactor>
</comment>
<proteinExistence type="predicted"/>
<keyword evidence="4" id="KW-0548">Nucleotidyltransferase</keyword>
<evidence type="ECO:0000256" key="8">
    <source>
        <dbReference type="ARBA" id="ARBA00022884"/>
    </source>
</evidence>
<evidence type="ECO:0000259" key="9">
    <source>
        <dbReference type="Pfam" id="PF01743"/>
    </source>
</evidence>
<feature type="non-terminal residue" evidence="11">
    <location>
        <position position="1"/>
    </location>
</feature>
<dbReference type="InterPro" id="IPR050124">
    <property type="entry name" value="tRNA_CCA-adding_enzyme"/>
</dbReference>
<evidence type="ECO:0000256" key="6">
    <source>
        <dbReference type="ARBA" id="ARBA00022741"/>
    </source>
</evidence>
<keyword evidence="8" id="KW-0694">RNA-binding</keyword>
<feature type="non-terminal residue" evidence="11">
    <location>
        <position position="143"/>
    </location>
</feature>
<dbReference type="PANTHER" id="PTHR47545">
    <property type="entry name" value="MULTIFUNCTIONAL CCA PROTEIN"/>
    <property type="match status" value="1"/>
</dbReference>
<evidence type="ECO:0000256" key="2">
    <source>
        <dbReference type="ARBA" id="ARBA00022679"/>
    </source>
</evidence>
<sequence>EQDLGRRDFTIDSIAVDLEELTKDYADVRLIDPFDGWADLQNGVIRAVSETAFQSDAARLLRAVRLAAELGFGLDSQTEVLIQRHCHLIANVASERLREELLRLLAVPESQRFLPRLDDLGLVTAIFPELAQAKGVKQPKEHF</sequence>
<name>X1EVD4_9ZZZZ</name>
<dbReference type="GO" id="GO:0046872">
    <property type="term" value="F:metal ion binding"/>
    <property type="evidence" value="ECO:0007669"/>
    <property type="project" value="UniProtKB-KW"/>
</dbReference>
<evidence type="ECO:0000256" key="7">
    <source>
        <dbReference type="ARBA" id="ARBA00022842"/>
    </source>
</evidence>
<gene>
    <name evidence="11" type="ORF">S01H4_63207</name>
</gene>
<keyword evidence="2" id="KW-0808">Transferase</keyword>
<protein>
    <recommendedName>
        <fullName evidence="12">Poly A polymerase head domain-containing protein</fullName>
    </recommendedName>
</protein>
<dbReference type="InterPro" id="IPR032828">
    <property type="entry name" value="PolyA_RNA-bd"/>
</dbReference>
<dbReference type="EMBL" id="BART01037944">
    <property type="protein sequence ID" value="GAH12578.1"/>
    <property type="molecule type" value="Genomic_DNA"/>
</dbReference>
<dbReference type="AlphaFoldDB" id="X1EVD4"/>
<evidence type="ECO:0000259" key="10">
    <source>
        <dbReference type="Pfam" id="PF12627"/>
    </source>
</evidence>
<dbReference type="Gene3D" id="1.10.3090.10">
    <property type="entry name" value="cca-adding enzyme, domain 2"/>
    <property type="match status" value="1"/>
</dbReference>
<keyword evidence="6" id="KW-0547">Nucleotide-binding</keyword>
<dbReference type="SUPFAM" id="SSF81301">
    <property type="entry name" value="Nucleotidyltransferase"/>
    <property type="match status" value="1"/>
</dbReference>
<keyword evidence="7" id="KW-0460">Magnesium</keyword>
<evidence type="ECO:0000256" key="5">
    <source>
        <dbReference type="ARBA" id="ARBA00022723"/>
    </source>
</evidence>
<evidence type="ECO:0000256" key="4">
    <source>
        <dbReference type="ARBA" id="ARBA00022695"/>
    </source>
</evidence>
<evidence type="ECO:0000256" key="3">
    <source>
        <dbReference type="ARBA" id="ARBA00022694"/>
    </source>
</evidence>
<dbReference type="GO" id="GO:0003723">
    <property type="term" value="F:RNA binding"/>
    <property type="evidence" value="ECO:0007669"/>
    <property type="project" value="UniProtKB-KW"/>
</dbReference>
<dbReference type="Pfam" id="PF12627">
    <property type="entry name" value="PolyA_pol_RNAbd"/>
    <property type="match status" value="1"/>
</dbReference>
<dbReference type="GO" id="GO:0000166">
    <property type="term" value="F:nucleotide binding"/>
    <property type="evidence" value="ECO:0007669"/>
    <property type="project" value="UniProtKB-KW"/>
</dbReference>
<dbReference type="InterPro" id="IPR002646">
    <property type="entry name" value="PolA_pol_head_dom"/>
</dbReference>
<dbReference type="InterPro" id="IPR043519">
    <property type="entry name" value="NT_sf"/>
</dbReference>
<keyword evidence="5" id="KW-0479">Metal-binding</keyword>
<feature type="domain" description="Poly A polymerase head" evidence="9">
    <location>
        <begin position="1"/>
        <end position="46"/>
    </location>
</feature>